<keyword evidence="8" id="KW-0862">Zinc</keyword>
<dbReference type="RefSeq" id="XP_017550600.1">
    <property type="nucleotide sequence ID" value="XM_017695111.2"/>
</dbReference>
<feature type="compositionally biased region" description="Polar residues" evidence="9">
    <location>
        <begin position="332"/>
        <end position="353"/>
    </location>
</feature>
<evidence type="ECO:0000256" key="8">
    <source>
        <dbReference type="ARBA" id="ARBA00022833"/>
    </source>
</evidence>
<reference evidence="11 12" key="1">
    <citation type="submission" date="2020-10" db="EMBL/GenBank/DDBJ databases">
        <title>Pygocentrus nattereri (red-bellied piranha) genome, fPygNat1, primary haplotype.</title>
        <authorList>
            <person name="Myers G."/>
            <person name="Meyer A."/>
            <person name="Karagic N."/>
            <person name="Pippel M."/>
            <person name="Winkler S."/>
            <person name="Tracey A."/>
            <person name="Wood J."/>
            <person name="Formenti G."/>
            <person name="Howe K."/>
            <person name="Fedrigo O."/>
            <person name="Jarvis E.D."/>
        </authorList>
    </citation>
    <scope>NUCLEOTIDE SEQUENCE [LARGE SCALE GENOMIC DNA]</scope>
</reference>
<feature type="compositionally biased region" description="Polar residues" evidence="9">
    <location>
        <begin position="75"/>
        <end position="86"/>
    </location>
</feature>
<feature type="compositionally biased region" description="Basic residues" evidence="9">
    <location>
        <begin position="645"/>
        <end position="654"/>
    </location>
</feature>
<feature type="compositionally biased region" description="Basic and acidic residues" evidence="9">
    <location>
        <begin position="89"/>
        <end position="106"/>
    </location>
</feature>
<dbReference type="Pfam" id="PF12906">
    <property type="entry name" value="RINGv"/>
    <property type="match status" value="1"/>
</dbReference>
<keyword evidence="4" id="KW-0808">Transferase</keyword>
<evidence type="ECO:0000256" key="9">
    <source>
        <dbReference type="SAM" id="MobiDB-lite"/>
    </source>
</evidence>
<evidence type="ECO:0000256" key="5">
    <source>
        <dbReference type="ARBA" id="ARBA00022723"/>
    </source>
</evidence>
<dbReference type="InterPro" id="IPR052297">
    <property type="entry name" value="RING-CH-type_E3_ubiq-ligase"/>
</dbReference>
<feature type="compositionally biased region" description="Polar residues" evidence="9">
    <location>
        <begin position="442"/>
        <end position="455"/>
    </location>
</feature>
<dbReference type="STRING" id="42514.ENSPNAP00000019807"/>
<keyword evidence="5" id="KW-0479">Metal-binding</keyword>
<feature type="domain" description="RING-CH-type" evidence="10">
    <location>
        <begin position="516"/>
        <end position="586"/>
    </location>
</feature>
<evidence type="ECO:0000259" key="10">
    <source>
        <dbReference type="PROSITE" id="PS51292"/>
    </source>
</evidence>
<feature type="compositionally biased region" description="Basic and acidic residues" evidence="9">
    <location>
        <begin position="494"/>
        <end position="504"/>
    </location>
</feature>
<dbReference type="Ensembl" id="ENSPNAT00000029886.2">
    <property type="protein sequence ID" value="ENSPNAP00000019807.1"/>
    <property type="gene ID" value="ENSPNAG00000007079.2"/>
</dbReference>
<protein>
    <recommendedName>
        <fullName evidence="3">RING-type E3 ubiquitin transferase</fullName>
        <ecNumber evidence="3">2.3.2.27</ecNumber>
    </recommendedName>
</protein>
<evidence type="ECO:0000313" key="12">
    <source>
        <dbReference type="Proteomes" id="UP001501920"/>
    </source>
</evidence>
<feature type="compositionally biased region" description="Basic and acidic residues" evidence="9">
    <location>
        <begin position="321"/>
        <end position="331"/>
    </location>
</feature>
<proteinExistence type="predicted"/>
<comment type="pathway">
    <text evidence="2">Protein modification; protein ubiquitination.</text>
</comment>
<organism evidence="11 12">
    <name type="scientific">Pygocentrus nattereri</name>
    <name type="common">Red-bellied piranha</name>
    <dbReference type="NCBI Taxonomy" id="42514"/>
    <lineage>
        <taxon>Eukaryota</taxon>
        <taxon>Metazoa</taxon>
        <taxon>Chordata</taxon>
        <taxon>Craniata</taxon>
        <taxon>Vertebrata</taxon>
        <taxon>Euteleostomi</taxon>
        <taxon>Actinopterygii</taxon>
        <taxon>Neopterygii</taxon>
        <taxon>Teleostei</taxon>
        <taxon>Ostariophysi</taxon>
        <taxon>Characiformes</taxon>
        <taxon>Characoidei</taxon>
        <taxon>Pygocentrus</taxon>
    </lineage>
</organism>
<evidence type="ECO:0000256" key="2">
    <source>
        <dbReference type="ARBA" id="ARBA00004906"/>
    </source>
</evidence>
<sequence>MLQSWERRAEGLSNAEHMRELRHRNDVQYQEQLRKREREREDAEMRRQTQRMITPPLTPPKFKTRSYDRPWASSKPASVKTSPTSVKHSRPDARHCPKRSSVERLPDLVSGARSRPAELKASKTSHRAPNNPSVRCKEQSSQCRQSTSATTKTNLCTMSPKHSPSTTRRTQNRRKNVLKSKLHMPATYAPQEIPQHDEQSTMDIQRVGFLPRGLTAPDQNHVNWTHFPSLWNYSRSPESEPTPELHNPFQSLLDISSITEDSLTTESSDSSSADSSIQELWSSTSSDSDSSSPNTGSTNVGPISGHLLLDLTSESDEGEDEGRFNSWHDLRSLSSPPTLQQMSSLPPQGSPRSSRYESTRQGYGAHRHTLELQGSRGSPFNRQDSFSDYSDYRLPALAVSPGRSPPAVLDEVGRTAITLPGATTSGREDEEEGAAGGITPPEGQSTSAEANQSRTTSLMDHLNLALMALHDLHLEVTHSHRDGSHNAGCSSNPESKRSSNPETLRRITERLLEEESDEEDEDVCRICQCKGTSPTNPLLSPCQCSGSLQYIHHDCLKRWIQTKIKSGAELSVVKTCELCKGSLTLDLDDFDVEEYYSQHRSTQLRQDTPQLLLLLLLQQRFSELLQLTQTGRTTISRSLESRARPPAHRAQVRR</sequence>
<keyword evidence="7" id="KW-0833">Ubl conjugation pathway</keyword>
<dbReference type="PROSITE" id="PS51292">
    <property type="entry name" value="ZF_RING_CH"/>
    <property type="match status" value="1"/>
</dbReference>
<feature type="region of interest" description="Disordered" evidence="9">
    <location>
        <begin position="479"/>
        <end position="504"/>
    </location>
</feature>
<evidence type="ECO:0000256" key="7">
    <source>
        <dbReference type="ARBA" id="ARBA00022786"/>
    </source>
</evidence>
<keyword evidence="6" id="KW-0863">Zinc-finger</keyword>
<dbReference type="InterPro" id="IPR011016">
    <property type="entry name" value="Znf_RING-CH"/>
</dbReference>
<dbReference type="InterPro" id="IPR013083">
    <property type="entry name" value="Znf_RING/FYVE/PHD"/>
</dbReference>
<dbReference type="EC" id="2.3.2.27" evidence="3"/>
<feature type="compositionally biased region" description="Basic and acidic residues" evidence="9">
    <location>
        <begin position="1"/>
        <end position="47"/>
    </location>
</feature>
<feature type="region of interest" description="Disordered" evidence="9">
    <location>
        <begin position="635"/>
        <end position="654"/>
    </location>
</feature>
<dbReference type="AlphaFoldDB" id="A0A3B4D616"/>
<dbReference type="SUPFAM" id="SSF57850">
    <property type="entry name" value="RING/U-box"/>
    <property type="match status" value="1"/>
</dbReference>
<feature type="region of interest" description="Disordered" evidence="9">
    <location>
        <begin position="1"/>
        <end position="200"/>
    </location>
</feature>
<dbReference type="GeneID" id="108425982"/>
<feature type="region of interest" description="Disordered" evidence="9">
    <location>
        <begin position="417"/>
        <end position="455"/>
    </location>
</feature>
<feature type="compositionally biased region" description="Polar residues" evidence="9">
    <location>
        <begin position="127"/>
        <end position="169"/>
    </location>
</feature>
<feature type="region of interest" description="Disordered" evidence="9">
    <location>
        <begin position="261"/>
        <end position="363"/>
    </location>
</feature>
<dbReference type="Gene3D" id="3.30.40.10">
    <property type="entry name" value="Zinc/RING finger domain, C3HC4 (zinc finger)"/>
    <property type="match status" value="1"/>
</dbReference>
<reference evidence="11" key="3">
    <citation type="submission" date="2025-09" db="UniProtKB">
        <authorList>
            <consortium name="Ensembl"/>
        </authorList>
    </citation>
    <scope>IDENTIFICATION</scope>
</reference>
<name>A0A3B4D616_PYGNA</name>
<dbReference type="GO" id="GO:0061630">
    <property type="term" value="F:ubiquitin protein ligase activity"/>
    <property type="evidence" value="ECO:0007669"/>
    <property type="project" value="UniProtKB-EC"/>
</dbReference>
<comment type="catalytic activity">
    <reaction evidence="1">
        <text>S-ubiquitinyl-[E2 ubiquitin-conjugating enzyme]-L-cysteine + [acceptor protein]-L-lysine = [E2 ubiquitin-conjugating enzyme]-L-cysteine + N(6)-ubiquitinyl-[acceptor protein]-L-lysine.</text>
        <dbReference type="EC" id="2.3.2.27"/>
    </reaction>
</comment>
<feature type="compositionally biased region" description="Low complexity" evidence="9">
    <location>
        <begin position="261"/>
        <end position="292"/>
    </location>
</feature>
<evidence type="ECO:0000256" key="6">
    <source>
        <dbReference type="ARBA" id="ARBA00022771"/>
    </source>
</evidence>
<keyword evidence="12" id="KW-1185">Reference proteome</keyword>
<dbReference type="OrthoDB" id="2154780at2759"/>
<feature type="compositionally biased region" description="Basic residues" evidence="9">
    <location>
        <begin position="170"/>
        <end position="182"/>
    </location>
</feature>
<evidence type="ECO:0000256" key="4">
    <source>
        <dbReference type="ARBA" id="ARBA00022679"/>
    </source>
</evidence>
<reference evidence="11" key="2">
    <citation type="submission" date="2025-08" db="UniProtKB">
        <authorList>
            <consortium name="Ensembl"/>
        </authorList>
    </citation>
    <scope>IDENTIFICATION</scope>
</reference>
<dbReference type="PANTHER" id="PTHR14471:SF5">
    <property type="entry name" value="E3 UBIQUITIN-PROTEIN LIGASE MARCHF10-RELATED"/>
    <property type="match status" value="1"/>
</dbReference>
<evidence type="ECO:0000256" key="3">
    <source>
        <dbReference type="ARBA" id="ARBA00012483"/>
    </source>
</evidence>
<dbReference type="OMA" id="RICQCKG"/>
<dbReference type="PANTHER" id="PTHR14471">
    <property type="entry name" value="MARCH7/10 E3 UBIQUITIN PROTEIN LIGASE FAMILY MEMBER"/>
    <property type="match status" value="1"/>
</dbReference>
<dbReference type="Proteomes" id="UP001501920">
    <property type="component" value="Chromosome 13"/>
</dbReference>
<dbReference type="SMART" id="SM00744">
    <property type="entry name" value="RINGv"/>
    <property type="match status" value="1"/>
</dbReference>
<dbReference type="GeneTree" id="ENSGT00530000063836"/>
<evidence type="ECO:0000313" key="11">
    <source>
        <dbReference type="Ensembl" id="ENSPNAP00000019807.1"/>
    </source>
</evidence>
<evidence type="ECO:0000256" key="1">
    <source>
        <dbReference type="ARBA" id="ARBA00000900"/>
    </source>
</evidence>
<accession>A0A3B4D616</accession>
<dbReference type="GO" id="GO:0008270">
    <property type="term" value="F:zinc ion binding"/>
    <property type="evidence" value="ECO:0007669"/>
    <property type="project" value="UniProtKB-KW"/>
</dbReference>